<dbReference type="Proteomes" id="UP000053097">
    <property type="component" value="Unassembled WGS sequence"/>
</dbReference>
<organism evidence="5 6">
    <name type="scientific">Ooceraea biroi</name>
    <name type="common">Clonal raider ant</name>
    <name type="synonym">Cerapachys biroi</name>
    <dbReference type="NCBI Taxonomy" id="2015173"/>
    <lineage>
        <taxon>Eukaryota</taxon>
        <taxon>Metazoa</taxon>
        <taxon>Ecdysozoa</taxon>
        <taxon>Arthropoda</taxon>
        <taxon>Hexapoda</taxon>
        <taxon>Insecta</taxon>
        <taxon>Pterygota</taxon>
        <taxon>Neoptera</taxon>
        <taxon>Endopterygota</taxon>
        <taxon>Hymenoptera</taxon>
        <taxon>Apocrita</taxon>
        <taxon>Aculeata</taxon>
        <taxon>Formicoidea</taxon>
        <taxon>Formicidae</taxon>
        <taxon>Dorylinae</taxon>
        <taxon>Ooceraea</taxon>
    </lineage>
</organism>
<dbReference type="OMA" id="NEANAKC"/>
<dbReference type="InterPro" id="IPR008251">
    <property type="entry name" value="Chromo_shadow_dom"/>
</dbReference>
<evidence type="ECO:0000256" key="2">
    <source>
        <dbReference type="ARBA" id="ARBA00022737"/>
    </source>
</evidence>
<keyword evidence="6" id="KW-1185">Reference proteome</keyword>
<sequence>MHGFRRGLDAEKIIGAADDNGVLMYLMQWWVKVCRKGTDVVDLVSSTEANINCPQVVIQFYKDRMTWDVAKSSDK</sequence>
<dbReference type="SUPFAM" id="SSF54160">
    <property type="entry name" value="Chromo domain-like"/>
    <property type="match status" value="1"/>
</dbReference>
<feature type="domain" description="Chromo" evidence="4">
    <location>
        <begin position="8"/>
        <end position="72"/>
    </location>
</feature>
<dbReference type="STRING" id="2015173.A0A026VUZ9"/>
<protein>
    <submittedName>
        <fullName evidence="5">Chromobox protein-like protein</fullName>
    </submittedName>
</protein>
<dbReference type="InterPro" id="IPR000953">
    <property type="entry name" value="Chromo/chromo_shadow_dom"/>
</dbReference>
<dbReference type="SMART" id="SM00300">
    <property type="entry name" value="ChSh"/>
    <property type="match status" value="1"/>
</dbReference>
<evidence type="ECO:0000313" key="6">
    <source>
        <dbReference type="Proteomes" id="UP000053097"/>
    </source>
</evidence>
<dbReference type="InterPro" id="IPR016197">
    <property type="entry name" value="Chromo-like_dom_sf"/>
</dbReference>
<proteinExistence type="predicted"/>
<gene>
    <name evidence="5" type="ORF">X777_16255</name>
</gene>
<dbReference type="AlphaFoldDB" id="A0A026VUZ9"/>
<dbReference type="EMBL" id="KK107871">
    <property type="protein sequence ID" value="EZA47361.1"/>
    <property type="molecule type" value="Genomic_DNA"/>
</dbReference>
<dbReference type="Pfam" id="PF01393">
    <property type="entry name" value="Chromo_shadow"/>
    <property type="match status" value="1"/>
</dbReference>
<keyword evidence="2" id="KW-0677">Repeat</keyword>
<dbReference type="GO" id="GO:0005634">
    <property type="term" value="C:nucleus"/>
    <property type="evidence" value="ECO:0007669"/>
    <property type="project" value="UniProtKB-SubCell"/>
</dbReference>
<evidence type="ECO:0000313" key="5">
    <source>
        <dbReference type="EMBL" id="EZA47361.1"/>
    </source>
</evidence>
<comment type="subcellular location">
    <subcellularLocation>
        <location evidence="1">Nucleus</location>
    </subcellularLocation>
</comment>
<dbReference type="FunFam" id="2.40.50.40:FF:000031">
    <property type="entry name" value="Heterochromatin protein 1"/>
    <property type="match status" value="1"/>
</dbReference>
<reference evidence="5 6" key="1">
    <citation type="journal article" date="2014" name="Curr. Biol.">
        <title>The genome of the clonal raider ant Cerapachys biroi.</title>
        <authorList>
            <person name="Oxley P.R."/>
            <person name="Ji L."/>
            <person name="Fetter-Pruneda I."/>
            <person name="McKenzie S.K."/>
            <person name="Li C."/>
            <person name="Hu H."/>
            <person name="Zhang G."/>
            <person name="Kronauer D.J."/>
        </authorList>
    </citation>
    <scope>NUCLEOTIDE SEQUENCE [LARGE SCALE GENOMIC DNA]</scope>
</reference>
<evidence type="ECO:0000259" key="4">
    <source>
        <dbReference type="PROSITE" id="PS50013"/>
    </source>
</evidence>
<dbReference type="GO" id="GO:0005694">
    <property type="term" value="C:chromosome"/>
    <property type="evidence" value="ECO:0007669"/>
    <property type="project" value="UniProtKB-ARBA"/>
</dbReference>
<name>A0A026VUZ9_OOCBI</name>
<keyword evidence="3" id="KW-0539">Nucleus</keyword>
<dbReference type="PROSITE" id="PS50013">
    <property type="entry name" value="CHROMO_2"/>
    <property type="match status" value="1"/>
</dbReference>
<evidence type="ECO:0000256" key="3">
    <source>
        <dbReference type="ARBA" id="ARBA00023242"/>
    </source>
</evidence>
<evidence type="ECO:0000256" key="1">
    <source>
        <dbReference type="ARBA" id="ARBA00004123"/>
    </source>
</evidence>
<accession>A0A026VUZ9</accession>
<dbReference type="OrthoDB" id="433924at2759"/>
<dbReference type="Gene3D" id="2.40.50.40">
    <property type="match status" value="1"/>
</dbReference>